<keyword evidence="3 7" id="KW-0808">Transferase</keyword>
<evidence type="ECO:0000313" key="8">
    <source>
        <dbReference type="Proteomes" id="UP001526430"/>
    </source>
</evidence>
<name>A0ABT3NV97_9PROT</name>
<organism evidence="7 8">
    <name type="scientific">Sabulicella glaciei</name>
    <dbReference type="NCBI Taxonomy" id="2984948"/>
    <lineage>
        <taxon>Bacteria</taxon>
        <taxon>Pseudomonadati</taxon>
        <taxon>Pseudomonadota</taxon>
        <taxon>Alphaproteobacteria</taxon>
        <taxon>Acetobacterales</taxon>
        <taxon>Acetobacteraceae</taxon>
        <taxon>Sabulicella</taxon>
    </lineage>
</organism>
<dbReference type="PANTHER" id="PTHR43797:SF2">
    <property type="entry name" value="HOMOCYSTEINE_CYSTEINE SYNTHASE"/>
    <property type="match status" value="1"/>
</dbReference>
<reference evidence="7 8" key="1">
    <citation type="submission" date="2022-10" db="EMBL/GenBank/DDBJ databases">
        <title>Roseococcus glaciei nov., sp. nov., isolated from glacier.</title>
        <authorList>
            <person name="Liu Q."/>
            <person name="Xin Y.-H."/>
        </authorList>
    </citation>
    <scope>NUCLEOTIDE SEQUENCE [LARGE SCALE GENOMIC DNA]</scope>
    <source>
        <strain evidence="7 8">MDT2-1-1</strain>
    </source>
</reference>
<dbReference type="InterPro" id="IPR000277">
    <property type="entry name" value="Cys/Met-Metab_PyrdxlP-dep_enz"/>
</dbReference>
<dbReference type="InterPro" id="IPR006235">
    <property type="entry name" value="OAc-hSer/O-AcSer_sulfhydrylase"/>
</dbReference>
<dbReference type="InterPro" id="IPR015424">
    <property type="entry name" value="PyrdxlP-dep_Trfase"/>
</dbReference>
<evidence type="ECO:0000313" key="7">
    <source>
        <dbReference type="EMBL" id="MCW8086082.1"/>
    </source>
</evidence>
<evidence type="ECO:0000256" key="1">
    <source>
        <dbReference type="ARBA" id="ARBA00001933"/>
    </source>
</evidence>
<dbReference type="PANTHER" id="PTHR43797">
    <property type="entry name" value="HOMOCYSTEINE/CYSTEINE SYNTHASE"/>
    <property type="match status" value="1"/>
</dbReference>
<evidence type="ECO:0000256" key="6">
    <source>
        <dbReference type="SAM" id="MobiDB-lite"/>
    </source>
</evidence>
<dbReference type="EMBL" id="JAPFQI010000006">
    <property type="protein sequence ID" value="MCW8086082.1"/>
    <property type="molecule type" value="Genomic_DNA"/>
</dbReference>
<evidence type="ECO:0000256" key="3">
    <source>
        <dbReference type="ARBA" id="ARBA00022679"/>
    </source>
</evidence>
<dbReference type="InterPro" id="IPR015422">
    <property type="entry name" value="PyrdxlP-dep_Trfase_small"/>
</dbReference>
<dbReference type="Gene3D" id="3.40.640.10">
    <property type="entry name" value="Type I PLP-dependent aspartate aminotransferase-like (Major domain)"/>
    <property type="match status" value="1"/>
</dbReference>
<comment type="cofactor">
    <cofactor evidence="1 5">
        <name>pyridoxal 5'-phosphate</name>
        <dbReference type="ChEBI" id="CHEBI:597326"/>
    </cofactor>
</comment>
<dbReference type="PIRSF" id="PIRSF001434">
    <property type="entry name" value="CGS"/>
    <property type="match status" value="1"/>
</dbReference>
<evidence type="ECO:0000256" key="2">
    <source>
        <dbReference type="ARBA" id="ARBA00009077"/>
    </source>
</evidence>
<dbReference type="SUPFAM" id="SSF53383">
    <property type="entry name" value="PLP-dependent transferases"/>
    <property type="match status" value="1"/>
</dbReference>
<gene>
    <name evidence="7" type="ORF">OF850_10620</name>
</gene>
<comment type="similarity">
    <text evidence="2 5">Belongs to the trans-sulfuration enzymes family.</text>
</comment>
<dbReference type="GO" id="GO:0016740">
    <property type="term" value="F:transferase activity"/>
    <property type="evidence" value="ECO:0007669"/>
    <property type="project" value="UniProtKB-KW"/>
</dbReference>
<proteinExistence type="inferred from homology"/>
<evidence type="ECO:0000256" key="4">
    <source>
        <dbReference type="ARBA" id="ARBA00022898"/>
    </source>
</evidence>
<keyword evidence="4 5" id="KW-0663">Pyridoxal phosphate</keyword>
<keyword evidence="8" id="KW-1185">Reference proteome</keyword>
<protein>
    <submittedName>
        <fullName evidence="7">PLP-dependent transferase</fullName>
    </submittedName>
</protein>
<comment type="caution">
    <text evidence="7">The sequence shown here is derived from an EMBL/GenBank/DDBJ whole genome shotgun (WGS) entry which is preliminary data.</text>
</comment>
<dbReference type="InterPro" id="IPR015421">
    <property type="entry name" value="PyrdxlP-dep_Trfase_major"/>
</dbReference>
<dbReference type="RefSeq" id="WP_301590054.1">
    <property type="nucleotide sequence ID" value="NZ_JAPFQI010000006.1"/>
</dbReference>
<feature type="region of interest" description="Disordered" evidence="6">
    <location>
        <begin position="1"/>
        <end position="20"/>
    </location>
</feature>
<dbReference type="Gene3D" id="3.90.1150.10">
    <property type="entry name" value="Aspartate Aminotransferase, domain 1"/>
    <property type="match status" value="1"/>
</dbReference>
<sequence>MKPETIALHGGSHRADPSTGSVAVPIHQTTSFQFQDTGHAARLFALQELGNIYTRIMNPTCDALETRLAALEGGVAGLAVGSGQAATTFCVLNLCEAGDNIVSSTDLYGGTWNLFANTLKQFGIEVRFVDPADPENFAKASDDRTRCWYAETLPNPKLQVFPIAEVATLGRNLGIPLIMDNTAAPIICKPFQHGAAVVMHSTTKWIGGHGTSIGGMVIDGGNFDWAQHGDRFPTLNRPDPSYHGAVWTEAAKPLGPVAYILRMRTCLLRDIGAPMSPFNAFMFLQGLETLPLRMERHCSNALRVAAFLSGHDQVTSVIHPSVATGEAKRRADAHLAGGYGSLLGFELKGGKEAGQRFIEKLKLFYHVANIGDARSLAIHPATTTHSQLNEEEQAASGVTPGYVRLSIGIEHIDDILADLEQALA</sequence>
<dbReference type="Proteomes" id="UP001526430">
    <property type="component" value="Unassembled WGS sequence"/>
</dbReference>
<dbReference type="CDD" id="cd00614">
    <property type="entry name" value="CGS_like"/>
    <property type="match status" value="1"/>
</dbReference>
<accession>A0ABT3NV97</accession>
<dbReference type="Pfam" id="PF01053">
    <property type="entry name" value="Cys_Met_Meta_PP"/>
    <property type="match status" value="1"/>
</dbReference>
<evidence type="ECO:0000256" key="5">
    <source>
        <dbReference type="RuleBase" id="RU362118"/>
    </source>
</evidence>
<dbReference type="NCBIfam" id="TIGR01326">
    <property type="entry name" value="OAH_OAS_sulfhy"/>
    <property type="match status" value="1"/>
</dbReference>